<gene>
    <name evidence="1" type="ORF">DFQ08_102461</name>
</gene>
<dbReference type="RefSeq" id="WP_114309098.1">
    <property type="nucleotide sequence ID" value="NZ_QPJO01000002.1"/>
</dbReference>
<protein>
    <submittedName>
        <fullName evidence="1">Uncharacterized protein</fullName>
    </submittedName>
</protein>
<name>A0A368ZFZ3_9FLAO</name>
<dbReference type="EMBL" id="QPJO01000002">
    <property type="protein sequence ID" value="RCW92436.1"/>
    <property type="molecule type" value="Genomic_DNA"/>
</dbReference>
<evidence type="ECO:0000313" key="1">
    <source>
        <dbReference type="EMBL" id="RCW92436.1"/>
    </source>
</evidence>
<organism evidence="1 2">
    <name type="scientific">Winogradskyella arenosi</name>
    <dbReference type="NCBI Taxonomy" id="533325"/>
    <lineage>
        <taxon>Bacteria</taxon>
        <taxon>Pseudomonadati</taxon>
        <taxon>Bacteroidota</taxon>
        <taxon>Flavobacteriia</taxon>
        <taxon>Flavobacteriales</taxon>
        <taxon>Flavobacteriaceae</taxon>
        <taxon>Winogradskyella</taxon>
    </lineage>
</organism>
<dbReference type="AlphaFoldDB" id="A0A368ZFZ3"/>
<evidence type="ECO:0000313" key="2">
    <source>
        <dbReference type="Proteomes" id="UP000253436"/>
    </source>
</evidence>
<proteinExistence type="predicted"/>
<comment type="caution">
    <text evidence="1">The sequence shown here is derived from an EMBL/GenBank/DDBJ whole genome shotgun (WGS) entry which is preliminary data.</text>
</comment>
<reference evidence="1 2" key="1">
    <citation type="submission" date="2018-07" db="EMBL/GenBank/DDBJ databases">
        <title>Genomic Encyclopedia of Type Strains, Phase III (KMG-III): the genomes of soil and plant-associated and newly described type strains.</title>
        <authorList>
            <person name="Whitman W."/>
        </authorList>
    </citation>
    <scope>NUCLEOTIDE SEQUENCE [LARGE SCALE GENOMIC DNA]</scope>
    <source>
        <strain evidence="1 2">CECT 7958</strain>
    </source>
</reference>
<dbReference type="Proteomes" id="UP000253436">
    <property type="component" value="Unassembled WGS sequence"/>
</dbReference>
<accession>A0A368ZFZ3</accession>
<dbReference type="OrthoDB" id="1175973at2"/>
<sequence length="229" mass="26058">MDFKTMLQFPVLDPQSIIQILKEIADIERKEERPQMPQVTISTHSDSASGFFVNYDSEKHTILLCDMYDRKSEFQYIDSRSISSITLRNVDKYAYLLSDGKVPLTPNPDEIPTVLQLKKDIKALEEDLEGRLEKALSIAFKYEDNPEDLEKYYASKVLKLLQSTFCNIASDPLAKTAFTEAVSTVNFSLGSENKTVKDNKVISITVDTSKGLKSIVKDKQLQEQIEKFL</sequence>
<keyword evidence="2" id="KW-1185">Reference proteome</keyword>